<feature type="domain" description="Peptidase S1" evidence="11">
    <location>
        <begin position="219"/>
        <end position="473"/>
    </location>
</feature>
<keyword evidence="4 10" id="KW-0378">Hydrolase</keyword>
<dbReference type="InParanoid" id="A0A6J2YWC6"/>
<evidence type="ECO:0000256" key="8">
    <source>
        <dbReference type="ARBA" id="ARBA00024195"/>
    </source>
</evidence>
<feature type="signal peptide" evidence="10">
    <location>
        <begin position="1"/>
        <end position="28"/>
    </location>
</feature>
<dbReference type="Proteomes" id="UP000504635">
    <property type="component" value="Unplaced"/>
</dbReference>
<keyword evidence="7" id="KW-1015">Disulfide bond</keyword>
<keyword evidence="6 10" id="KW-0720">Serine protease</keyword>
<evidence type="ECO:0000256" key="5">
    <source>
        <dbReference type="ARBA" id="ARBA00022820"/>
    </source>
</evidence>
<evidence type="ECO:0000256" key="6">
    <source>
        <dbReference type="ARBA" id="ARBA00022825"/>
    </source>
</evidence>
<dbReference type="PRINTS" id="PR00722">
    <property type="entry name" value="CHYMOTRYPSIN"/>
</dbReference>
<dbReference type="InterPro" id="IPR051487">
    <property type="entry name" value="Ser/Thr_Proteases_Immune/Dev"/>
</dbReference>
<dbReference type="Pfam" id="PF12032">
    <property type="entry name" value="CLIP"/>
    <property type="match status" value="1"/>
</dbReference>
<dbReference type="PROSITE" id="PS51888">
    <property type="entry name" value="CLIP"/>
    <property type="match status" value="1"/>
</dbReference>
<dbReference type="SMART" id="SM00020">
    <property type="entry name" value="Tryp_SPc"/>
    <property type="match status" value="1"/>
</dbReference>
<reference evidence="14" key="1">
    <citation type="submission" date="2025-08" db="UniProtKB">
        <authorList>
            <consortium name="RefSeq"/>
        </authorList>
    </citation>
    <scope>IDENTIFICATION</scope>
    <source>
        <tissue evidence="14">Gonads</tissue>
    </source>
</reference>
<keyword evidence="1" id="KW-0768">Sushi</keyword>
<dbReference type="Pfam" id="PF00089">
    <property type="entry name" value="Trypsin"/>
    <property type="match status" value="1"/>
</dbReference>
<evidence type="ECO:0000256" key="1">
    <source>
        <dbReference type="ARBA" id="ARBA00022659"/>
    </source>
</evidence>
<sequence>MTNIINMRFIVTIFTYILLLRKFNYVATNSCVTLRDTIGNCTRREHCDLTFNPVIFNESVCGYDVDGANFYCCETTLYRPVANFRGAVEEEEQISPILMQNLTPDTSPISPSPVPDHTAENINTQTEKEDLCLTPNGEQARCIPIFKCLSFTKILALKQFNPNQVRFLRESKCGSNLTTPLVCCGPEVNYKSVVEDAVTNFTPNNLIPEECGLQLASRIFGGVDSESSEFPWLALLEFEELDGSKNFLCTGALISSRYVLTAAHCVAGRNVLQGTKLINIRLGEWDIKSADKNCTGTDDLKICNPMKINVGIESIHVHPNYNVTERYNDISLIKLNTTIIYNDLISPICLPKKDSYIFPGERLTVSGWGLKSYSELATTKQKVELPVVATSECSIAFQKVMKIKKQFCAGGESGKDACAGDSGAPLMKLSTEKIPRWSIEGIVSFGIGCGLSGRYGVYTKVSEYLEWIHNTVK</sequence>
<dbReference type="InterPro" id="IPR009003">
    <property type="entry name" value="Peptidase_S1_PA"/>
</dbReference>
<dbReference type="CDD" id="cd00190">
    <property type="entry name" value="Tryp_SPc"/>
    <property type="match status" value="1"/>
</dbReference>
<dbReference type="InterPro" id="IPR022700">
    <property type="entry name" value="CLIP"/>
</dbReference>
<comment type="catalytic activity">
    <reaction evidence="9">
        <text>Selective cleavage of 103-Arg-|-Ser-104 and 124-Ile-|-Ile-125 bonds in Limulus clotting factor B to form activated factor B. Cleavage of -Pro-Arg-|-Xaa- bonds in synthetic substrates.</text>
        <dbReference type="EC" id="3.4.21.84"/>
    </reaction>
</comment>
<dbReference type="AlphaFoldDB" id="A0A6J2YWC6"/>
<dbReference type="GO" id="GO:0004252">
    <property type="term" value="F:serine-type endopeptidase activity"/>
    <property type="evidence" value="ECO:0007669"/>
    <property type="project" value="UniProtKB-UniRule"/>
</dbReference>
<feature type="domain" description="Clip" evidence="12">
    <location>
        <begin position="131"/>
        <end position="184"/>
    </location>
</feature>
<dbReference type="OrthoDB" id="8114044at2759"/>
<dbReference type="InterPro" id="IPR001314">
    <property type="entry name" value="Peptidase_S1A"/>
</dbReference>
<dbReference type="GO" id="GO:0042381">
    <property type="term" value="P:hemolymph coagulation"/>
    <property type="evidence" value="ECO:0007669"/>
    <property type="project" value="UniProtKB-KW"/>
</dbReference>
<dbReference type="SUPFAM" id="SSF50494">
    <property type="entry name" value="Trypsin-like serine proteases"/>
    <property type="match status" value="1"/>
</dbReference>
<evidence type="ECO:0000259" key="12">
    <source>
        <dbReference type="PROSITE" id="PS51888"/>
    </source>
</evidence>
<evidence type="ECO:0000256" key="10">
    <source>
        <dbReference type="RuleBase" id="RU366078"/>
    </source>
</evidence>
<comment type="similarity">
    <text evidence="8 10">Belongs to the peptidase S1 family. CLIP subfamily.</text>
</comment>
<dbReference type="PROSITE" id="PS50240">
    <property type="entry name" value="TRYPSIN_DOM"/>
    <property type="match status" value="1"/>
</dbReference>
<protein>
    <recommendedName>
        <fullName evidence="10">CLIP domain-containing serine protease</fullName>
        <ecNumber evidence="10">3.4.21.-</ecNumber>
    </recommendedName>
</protein>
<organism evidence="13 14">
    <name type="scientific">Sitophilus oryzae</name>
    <name type="common">Rice weevil</name>
    <name type="synonym">Curculio oryzae</name>
    <dbReference type="NCBI Taxonomy" id="7048"/>
    <lineage>
        <taxon>Eukaryota</taxon>
        <taxon>Metazoa</taxon>
        <taxon>Ecdysozoa</taxon>
        <taxon>Arthropoda</taxon>
        <taxon>Hexapoda</taxon>
        <taxon>Insecta</taxon>
        <taxon>Pterygota</taxon>
        <taxon>Neoptera</taxon>
        <taxon>Endopterygota</taxon>
        <taxon>Coleoptera</taxon>
        <taxon>Polyphaga</taxon>
        <taxon>Cucujiformia</taxon>
        <taxon>Curculionidae</taxon>
        <taxon>Dryophthorinae</taxon>
        <taxon>Sitophilus</taxon>
    </lineage>
</organism>
<dbReference type="RefSeq" id="XP_030767577.1">
    <property type="nucleotide sequence ID" value="XM_030911717.1"/>
</dbReference>
<dbReference type="GO" id="GO:0005576">
    <property type="term" value="C:extracellular region"/>
    <property type="evidence" value="ECO:0007669"/>
    <property type="project" value="UniProtKB-SubCell"/>
</dbReference>
<evidence type="ECO:0000256" key="2">
    <source>
        <dbReference type="ARBA" id="ARBA00022670"/>
    </source>
</evidence>
<keyword evidence="3 10" id="KW-0732">Signal</keyword>
<accession>A0A6J2YWC6</accession>
<keyword evidence="13" id="KW-1185">Reference proteome</keyword>
<keyword evidence="2 10" id="KW-0645">Protease</keyword>
<evidence type="ECO:0000256" key="7">
    <source>
        <dbReference type="ARBA" id="ARBA00023157"/>
    </source>
</evidence>
<dbReference type="SMART" id="SM00680">
    <property type="entry name" value="CLIP"/>
    <property type="match status" value="1"/>
</dbReference>
<dbReference type="GeneID" id="115891274"/>
<keyword evidence="5" id="KW-0353">Hemolymph clotting</keyword>
<evidence type="ECO:0000256" key="3">
    <source>
        <dbReference type="ARBA" id="ARBA00022729"/>
    </source>
</evidence>
<dbReference type="PANTHER" id="PTHR24256">
    <property type="entry name" value="TRYPTASE-RELATED"/>
    <property type="match status" value="1"/>
</dbReference>
<dbReference type="InterPro" id="IPR001254">
    <property type="entry name" value="Trypsin_dom"/>
</dbReference>
<dbReference type="FunFam" id="2.40.10.10:FF:000120">
    <property type="entry name" value="Putative serine protease"/>
    <property type="match status" value="1"/>
</dbReference>
<keyword evidence="10" id="KW-0964">Secreted</keyword>
<dbReference type="PROSITE" id="PS00134">
    <property type="entry name" value="TRYPSIN_HIS"/>
    <property type="match status" value="1"/>
</dbReference>
<evidence type="ECO:0000313" key="13">
    <source>
        <dbReference type="Proteomes" id="UP000504635"/>
    </source>
</evidence>
<evidence type="ECO:0000256" key="4">
    <source>
        <dbReference type="ARBA" id="ARBA00022801"/>
    </source>
</evidence>
<gene>
    <name evidence="14" type="primary">LOC115891274</name>
</gene>
<dbReference type="Gene3D" id="2.40.10.10">
    <property type="entry name" value="Trypsin-like serine proteases"/>
    <property type="match status" value="2"/>
</dbReference>
<name>A0A6J2YWC6_SITOR</name>
<dbReference type="InterPro" id="IPR018114">
    <property type="entry name" value="TRYPSIN_HIS"/>
</dbReference>
<proteinExistence type="inferred from homology"/>
<comment type="subcellular location">
    <subcellularLocation>
        <location evidence="10">Secreted</location>
    </subcellularLocation>
</comment>
<dbReference type="EC" id="3.4.21.-" evidence="10"/>
<evidence type="ECO:0000256" key="9">
    <source>
        <dbReference type="ARBA" id="ARBA00052079"/>
    </source>
</evidence>
<feature type="chain" id="PRO_5027141429" description="CLIP domain-containing serine protease" evidence="10">
    <location>
        <begin position="29"/>
        <end position="473"/>
    </location>
</feature>
<dbReference type="KEGG" id="soy:115891274"/>
<dbReference type="InterPro" id="IPR038565">
    <property type="entry name" value="CLIP_sf"/>
</dbReference>
<evidence type="ECO:0000313" key="14">
    <source>
        <dbReference type="RefSeq" id="XP_030767577.1"/>
    </source>
</evidence>
<dbReference type="GO" id="GO:0006508">
    <property type="term" value="P:proteolysis"/>
    <property type="evidence" value="ECO:0007669"/>
    <property type="project" value="UniProtKB-KW"/>
</dbReference>
<comment type="domain">
    <text evidence="10">The clip domain consists of 35-55 residues which are 'knitted' together usually by 3 conserved disulfide bonds forming a clip-like compact structure.</text>
</comment>
<evidence type="ECO:0000259" key="11">
    <source>
        <dbReference type="PROSITE" id="PS50240"/>
    </source>
</evidence>
<dbReference type="Gene3D" id="3.30.1640.30">
    <property type="match status" value="1"/>
</dbReference>
<dbReference type="InterPro" id="IPR043504">
    <property type="entry name" value="Peptidase_S1_PA_chymotrypsin"/>
</dbReference>